<name>A0A0S4JQV3_BODSA</name>
<dbReference type="VEuPathDB" id="TriTrypDB:BSAL_03060"/>
<dbReference type="AlphaFoldDB" id="A0A0S4JQV3"/>
<evidence type="ECO:0000313" key="2">
    <source>
        <dbReference type="Proteomes" id="UP000051952"/>
    </source>
</evidence>
<protein>
    <submittedName>
        <fullName evidence="1">Uncharacterized protein</fullName>
    </submittedName>
</protein>
<gene>
    <name evidence="1" type="ORF">BSAL_03060</name>
</gene>
<sequence length="420" mass="45062">MILPPRKLARSPTEPDERMSLEACRHCSQRHRDLSPTMSVNSSPTEAVTATCVEAIAAASPVDVMKVRNAVVAVAAGAMDAHSVRLASLVVHRVASLNEEAAALFAVECVRDALVAMSRHASTSSAVRWVSLVLHAVTSGRSRCVKELFANVAVRNALVNLSHKATTPSAVEAVSMALSDLTLRNAAHWKEFSSECVRDGLLSMVGSATTPRSIEVLAKVFYNCIGFSCCETFLCVRVRDALLTMCAAAMTAEGVWQVSNALHIFALRPVNNLVNGRVKVKRMVTTCEVRDAVVMLASRATTSKCAGKVAATFEWTGTGWKGPPEMFWTPSVHDALVELASKVTEPEDVSACACAVALFRMKAQSELVTHVMRDAVVGLVRYATTLHSANSIKKALIALKSTYHAGSLSRVIDGELDGTR</sequence>
<organism evidence="1 2">
    <name type="scientific">Bodo saltans</name>
    <name type="common">Flagellated protozoan</name>
    <dbReference type="NCBI Taxonomy" id="75058"/>
    <lineage>
        <taxon>Eukaryota</taxon>
        <taxon>Discoba</taxon>
        <taxon>Euglenozoa</taxon>
        <taxon>Kinetoplastea</taxon>
        <taxon>Metakinetoplastina</taxon>
        <taxon>Eubodonida</taxon>
        <taxon>Bodonidae</taxon>
        <taxon>Bodo</taxon>
    </lineage>
</organism>
<evidence type="ECO:0000313" key="1">
    <source>
        <dbReference type="EMBL" id="CUG93883.1"/>
    </source>
</evidence>
<reference evidence="2" key="1">
    <citation type="submission" date="2015-09" db="EMBL/GenBank/DDBJ databases">
        <authorList>
            <consortium name="Pathogen Informatics"/>
        </authorList>
    </citation>
    <scope>NUCLEOTIDE SEQUENCE [LARGE SCALE GENOMIC DNA]</scope>
    <source>
        <strain evidence="2">Lake Konstanz</strain>
    </source>
</reference>
<keyword evidence="2" id="KW-1185">Reference proteome</keyword>
<accession>A0A0S4JQV3</accession>
<dbReference type="EMBL" id="CYKH01002203">
    <property type="protein sequence ID" value="CUG93883.1"/>
    <property type="molecule type" value="Genomic_DNA"/>
</dbReference>
<proteinExistence type="predicted"/>
<dbReference type="Proteomes" id="UP000051952">
    <property type="component" value="Unassembled WGS sequence"/>
</dbReference>